<dbReference type="Gene3D" id="3.60.10.10">
    <property type="entry name" value="Endonuclease/exonuclease/phosphatase"/>
    <property type="match status" value="1"/>
</dbReference>
<keyword evidence="3" id="KW-1185">Reference proteome</keyword>
<dbReference type="GO" id="GO:0031012">
    <property type="term" value="C:extracellular matrix"/>
    <property type="evidence" value="ECO:0007669"/>
    <property type="project" value="TreeGrafter"/>
</dbReference>
<organism evidence="2 3">
    <name type="scientific">Cherax quadricarinatus</name>
    <name type="common">Australian red claw crayfish</name>
    <dbReference type="NCBI Taxonomy" id="27406"/>
    <lineage>
        <taxon>Eukaryota</taxon>
        <taxon>Metazoa</taxon>
        <taxon>Ecdysozoa</taxon>
        <taxon>Arthropoda</taxon>
        <taxon>Crustacea</taxon>
        <taxon>Multicrustacea</taxon>
        <taxon>Malacostraca</taxon>
        <taxon>Eumalacostraca</taxon>
        <taxon>Eucarida</taxon>
        <taxon>Decapoda</taxon>
        <taxon>Pleocyemata</taxon>
        <taxon>Astacidea</taxon>
        <taxon>Parastacoidea</taxon>
        <taxon>Parastacidae</taxon>
        <taxon>Cherax</taxon>
    </lineage>
</organism>
<evidence type="ECO:0000259" key="1">
    <source>
        <dbReference type="Pfam" id="PF14529"/>
    </source>
</evidence>
<reference evidence="2 3" key="1">
    <citation type="journal article" date="2024" name="BMC Genomics">
        <title>Genome assembly of redclaw crayfish (Cherax quadricarinatus) provides insights into its immune adaptation and hypoxia tolerance.</title>
        <authorList>
            <person name="Liu Z."/>
            <person name="Zheng J."/>
            <person name="Li H."/>
            <person name="Fang K."/>
            <person name="Wang S."/>
            <person name="He J."/>
            <person name="Zhou D."/>
            <person name="Weng S."/>
            <person name="Chi M."/>
            <person name="Gu Z."/>
            <person name="He J."/>
            <person name="Li F."/>
            <person name="Wang M."/>
        </authorList>
    </citation>
    <scope>NUCLEOTIDE SEQUENCE [LARGE SCALE GENOMIC DNA]</scope>
    <source>
        <strain evidence="2">ZL_2023a</strain>
    </source>
</reference>
<dbReference type="InterPro" id="IPR036691">
    <property type="entry name" value="Endo/exonu/phosph_ase_sf"/>
</dbReference>
<gene>
    <name evidence="2" type="ORF">OTU49_004520</name>
</gene>
<evidence type="ECO:0000313" key="3">
    <source>
        <dbReference type="Proteomes" id="UP001445076"/>
    </source>
</evidence>
<dbReference type="Pfam" id="PF14529">
    <property type="entry name" value="Exo_endo_phos_2"/>
    <property type="match status" value="1"/>
</dbReference>
<evidence type="ECO:0000313" key="2">
    <source>
        <dbReference type="EMBL" id="KAK8737488.1"/>
    </source>
</evidence>
<sequence length="400" mass="47049">MVDTLSEVARRAHSSRAKLLVMGDFNHREIDWENLEPHGGSETWRAKMLDVVLENLMHQHVKDTTRVRWEDEPARLDLVFTLGSSDIEDITCESPLGASDHVVLCFEYIVELQVERVTGVECEKPDYKRGDYIGLRNFLQEVPWDRELAGKPVNEMMEYVTTKCKEAVERFIPKGNRNNEKTRTSPWFTRRCKEAKTKCNREWKKYRRQRTHENREISHRARNEYAQVRREAQRQYGNNIASKIMTDPKLLYSHIRRKTTVKDQVIRLRAEGVELTRNDQEVCEELNRRFKEVFTVETGRALGRQHRREHQMGIYQQVLDDIRTTEEKVQKLLSDLDTSKLMGLDISPWVLREGAEMLCMPLTTIFNTSLETGQLPEKWNTANVVPIFKKGNRNEALNYR</sequence>
<dbReference type="SUPFAM" id="SSF56219">
    <property type="entry name" value="DNase I-like"/>
    <property type="match status" value="1"/>
</dbReference>
<feature type="domain" description="Endonuclease/exonuclease/phosphatase" evidence="1">
    <location>
        <begin position="3"/>
        <end position="103"/>
    </location>
</feature>
<protein>
    <recommendedName>
        <fullName evidence="1">Endonuclease/exonuclease/phosphatase domain-containing protein</fullName>
    </recommendedName>
</protein>
<dbReference type="InterPro" id="IPR005135">
    <property type="entry name" value="Endo/exonuclease/phosphatase"/>
</dbReference>
<comment type="caution">
    <text evidence="2">The sequence shown here is derived from an EMBL/GenBank/DDBJ whole genome shotgun (WGS) entry which is preliminary data.</text>
</comment>
<dbReference type="GO" id="GO:0003824">
    <property type="term" value="F:catalytic activity"/>
    <property type="evidence" value="ECO:0007669"/>
    <property type="project" value="InterPro"/>
</dbReference>
<accession>A0AAW0WYR0</accession>
<feature type="non-terminal residue" evidence="2">
    <location>
        <position position="400"/>
    </location>
</feature>
<dbReference type="EMBL" id="JARKIK010000042">
    <property type="protein sequence ID" value="KAK8737488.1"/>
    <property type="molecule type" value="Genomic_DNA"/>
</dbReference>
<proteinExistence type="predicted"/>
<dbReference type="Proteomes" id="UP001445076">
    <property type="component" value="Unassembled WGS sequence"/>
</dbReference>
<name>A0AAW0WYR0_CHEQU</name>
<dbReference type="GO" id="GO:0061343">
    <property type="term" value="P:cell adhesion involved in heart morphogenesis"/>
    <property type="evidence" value="ECO:0007669"/>
    <property type="project" value="TreeGrafter"/>
</dbReference>
<dbReference type="GO" id="GO:0007508">
    <property type="term" value="P:larval heart development"/>
    <property type="evidence" value="ECO:0007669"/>
    <property type="project" value="TreeGrafter"/>
</dbReference>
<dbReference type="AlphaFoldDB" id="A0AAW0WYR0"/>
<dbReference type="PANTHER" id="PTHR33395">
    <property type="entry name" value="TRANSCRIPTASE, PUTATIVE-RELATED-RELATED"/>
    <property type="match status" value="1"/>
</dbReference>
<dbReference type="PANTHER" id="PTHR33395:SF22">
    <property type="entry name" value="REVERSE TRANSCRIPTASE DOMAIN-CONTAINING PROTEIN"/>
    <property type="match status" value="1"/>
</dbReference>